<dbReference type="GO" id="GO:0000932">
    <property type="term" value="C:P-body"/>
    <property type="evidence" value="ECO:0007669"/>
    <property type="project" value="TreeGrafter"/>
</dbReference>
<name>A0A2P6QPZ0_ROSCH</name>
<evidence type="ECO:0000313" key="6">
    <source>
        <dbReference type="Proteomes" id="UP000238479"/>
    </source>
</evidence>
<dbReference type="EMBL" id="PDCK01000042">
    <property type="protein sequence ID" value="PRQ36246.1"/>
    <property type="molecule type" value="Genomic_DNA"/>
</dbReference>
<dbReference type="Gramene" id="PRQ36246">
    <property type="protein sequence ID" value="PRQ36246"/>
    <property type="gene ID" value="RchiOBHm_Chr4g0389331"/>
</dbReference>
<reference evidence="5 6" key="1">
    <citation type="journal article" date="2018" name="Nat. Genet.">
        <title>The Rosa genome provides new insights in the design of modern roses.</title>
        <authorList>
            <person name="Bendahmane M."/>
        </authorList>
    </citation>
    <scope>NUCLEOTIDE SEQUENCE [LARGE SCALE GENOMIC DNA]</scope>
    <source>
        <strain evidence="6">cv. Old Blush</strain>
    </source>
</reference>
<comment type="caution">
    <text evidence="5">The sequence shown here is derived from an EMBL/GenBank/DDBJ whole genome shotgun (WGS) entry which is preliminary data.</text>
</comment>
<dbReference type="PANTHER" id="PTHR15598">
    <property type="entry name" value="ENHANCER OF MRNA-DECAPPING PROTEIN 4"/>
    <property type="match status" value="1"/>
</dbReference>
<dbReference type="InterPro" id="IPR045152">
    <property type="entry name" value="EDC4-like"/>
</dbReference>
<evidence type="ECO:0000256" key="1">
    <source>
        <dbReference type="ARBA" id="ARBA00004496"/>
    </source>
</evidence>
<evidence type="ECO:0000256" key="4">
    <source>
        <dbReference type="ARBA" id="ARBA00022737"/>
    </source>
</evidence>
<evidence type="ECO:0000256" key="2">
    <source>
        <dbReference type="ARBA" id="ARBA00022490"/>
    </source>
</evidence>
<dbReference type="PANTHER" id="PTHR15598:SF5">
    <property type="entry name" value="ENHANCER OF MRNA-DECAPPING PROTEIN 4"/>
    <property type="match status" value="1"/>
</dbReference>
<evidence type="ECO:0000256" key="3">
    <source>
        <dbReference type="ARBA" id="ARBA00022574"/>
    </source>
</evidence>
<comment type="subcellular location">
    <subcellularLocation>
        <location evidence="1">Cytoplasm</location>
    </subcellularLocation>
</comment>
<keyword evidence="4" id="KW-0677">Repeat</keyword>
<proteinExistence type="predicted"/>
<dbReference type="STRING" id="74649.A0A2P6QPZ0"/>
<gene>
    <name evidence="5" type="ORF">RchiOBHm_Chr4g0389331</name>
</gene>
<dbReference type="Proteomes" id="UP000238479">
    <property type="component" value="Chromosome 4"/>
</dbReference>
<organism evidence="5 6">
    <name type="scientific">Rosa chinensis</name>
    <name type="common">China rose</name>
    <dbReference type="NCBI Taxonomy" id="74649"/>
    <lineage>
        <taxon>Eukaryota</taxon>
        <taxon>Viridiplantae</taxon>
        <taxon>Streptophyta</taxon>
        <taxon>Embryophyta</taxon>
        <taxon>Tracheophyta</taxon>
        <taxon>Spermatophyta</taxon>
        <taxon>Magnoliopsida</taxon>
        <taxon>eudicotyledons</taxon>
        <taxon>Gunneridae</taxon>
        <taxon>Pentapetalae</taxon>
        <taxon>rosids</taxon>
        <taxon>fabids</taxon>
        <taxon>Rosales</taxon>
        <taxon>Rosaceae</taxon>
        <taxon>Rosoideae</taxon>
        <taxon>Rosoideae incertae sedis</taxon>
        <taxon>Rosa</taxon>
    </lineage>
</organism>
<evidence type="ECO:0000313" key="5">
    <source>
        <dbReference type="EMBL" id="PRQ36246.1"/>
    </source>
</evidence>
<protein>
    <submittedName>
        <fullName evidence="5">Uncharacterized protein</fullName>
    </submittedName>
</protein>
<accession>A0A2P6QPZ0</accession>
<dbReference type="AlphaFoldDB" id="A0A2P6QPZ0"/>
<sequence length="61" mass="6908">MARQDMMNQLMTMQKELQKQMTMMVTVPITKEGKQLEAALGRSMEEAVMANNLLCGLGFKK</sequence>
<dbReference type="GO" id="GO:0031087">
    <property type="term" value="P:deadenylation-independent decapping of nuclear-transcribed mRNA"/>
    <property type="evidence" value="ECO:0007669"/>
    <property type="project" value="InterPro"/>
</dbReference>
<keyword evidence="3" id="KW-0853">WD repeat</keyword>
<keyword evidence="2" id="KW-0963">Cytoplasm</keyword>
<keyword evidence="6" id="KW-1185">Reference proteome</keyword>